<protein>
    <submittedName>
        <fullName evidence="2">Uncharacterized protein</fullName>
    </submittedName>
</protein>
<keyword evidence="3" id="KW-1185">Reference proteome</keyword>
<organism evidence="2 3">
    <name type="scientific">Pyrenophora tritici-repentis</name>
    <dbReference type="NCBI Taxonomy" id="45151"/>
    <lineage>
        <taxon>Eukaryota</taxon>
        <taxon>Fungi</taxon>
        <taxon>Dikarya</taxon>
        <taxon>Ascomycota</taxon>
        <taxon>Pezizomycotina</taxon>
        <taxon>Dothideomycetes</taxon>
        <taxon>Pleosporomycetidae</taxon>
        <taxon>Pleosporales</taxon>
        <taxon>Pleosporineae</taxon>
        <taxon>Pleosporaceae</taxon>
        <taxon>Pyrenophora</taxon>
    </lineage>
</organism>
<dbReference type="Proteomes" id="UP000249757">
    <property type="component" value="Unassembled WGS sequence"/>
</dbReference>
<dbReference type="EMBL" id="NRDI02000007">
    <property type="protein sequence ID" value="KAI1514689.1"/>
    <property type="molecule type" value="Genomic_DNA"/>
</dbReference>
<dbReference type="OrthoDB" id="3798352at2759"/>
<feature type="compositionally biased region" description="Polar residues" evidence="1">
    <location>
        <begin position="177"/>
        <end position="189"/>
    </location>
</feature>
<sequence>MARSQTDADWRHSETIDLTLSSPEPEPQARPQPRAPTRLTQTYISRDPRQYSISRVKYEPGQASGPAHVPVAPQRSRPINPDHLKAIISTTDKDDLQNVLLDLCKISPAFSGALVRGLTPHSAFARKMTKQHRVSTQVSGNYRVDNDSDSDGLLDEGQDNDQYEALQILARPPISASHRTGTPLQTQHYNLPLPPPHVHGSHSVPRIKREYNGSSGYGLHDNGSVQRAYQPTPPRPTALRSPLQNPSGSSPSVYRTASQVSSVQGPSGIRKMPEPAYETCVKCKEPFVGDAPCMYHPGKDYTRSDGSIGWECCDEDSPGCKFAKTHTTWEDLGKY</sequence>
<feature type="compositionally biased region" description="Pro residues" evidence="1">
    <location>
        <begin position="24"/>
        <end position="34"/>
    </location>
</feature>
<feature type="region of interest" description="Disordered" evidence="1">
    <location>
        <begin position="129"/>
        <end position="157"/>
    </location>
</feature>
<comment type="caution">
    <text evidence="2">The sequence shown here is derived from an EMBL/GenBank/DDBJ whole genome shotgun (WGS) entry which is preliminary data.</text>
</comment>
<feature type="compositionally biased region" description="Acidic residues" evidence="1">
    <location>
        <begin position="147"/>
        <end position="157"/>
    </location>
</feature>
<proteinExistence type="predicted"/>
<feature type="region of interest" description="Disordered" evidence="1">
    <location>
        <begin position="1"/>
        <end position="78"/>
    </location>
</feature>
<feature type="compositionally biased region" description="Basic and acidic residues" evidence="1">
    <location>
        <begin position="1"/>
        <end position="15"/>
    </location>
</feature>
<feature type="compositionally biased region" description="Polar residues" evidence="1">
    <location>
        <begin position="242"/>
        <end position="265"/>
    </location>
</feature>
<gene>
    <name evidence="2" type="ORF">Ptr86124_006012</name>
</gene>
<feature type="region of interest" description="Disordered" evidence="1">
    <location>
        <begin position="173"/>
        <end position="271"/>
    </location>
</feature>
<accession>A0A922NI89</accession>
<evidence type="ECO:0000256" key="1">
    <source>
        <dbReference type="SAM" id="MobiDB-lite"/>
    </source>
</evidence>
<name>A0A922NI89_9PLEO</name>
<dbReference type="AlphaFoldDB" id="A0A922NI89"/>
<reference evidence="3" key="1">
    <citation type="journal article" date="2022" name="Microb. Genom.">
        <title>A global pangenome for the wheat fungal pathogen Pyrenophora tritici-repentis and prediction of effector protein structural homology.</title>
        <authorList>
            <person name="Moolhuijzen P.M."/>
            <person name="See P.T."/>
            <person name="Shi G."/>
            <person name="Powell H.R."/>
            <person name="Cockram J."/>
            <person name="Jorgensen L.N."/>
            <person name="Benslimane H."/>
            <person name="Strelkov S.E."/>
            <person name="Turner J."/>
            <person name="Liu Z."/>
            <person name="Moffat C.S."/>
        </authorList>
    </citation>
    <scope>NUCLEOTIDE SEQUENCE [LARGE SCALE GENOMIC DNA]</scope>
</reference>
<evidence type="ECO:0000313" key="2">
    <source>
        <dbReference type="EMBL" id="KAI1514689.1"/>
    </source>
</evidence>
<evidence type="ECO:0000313" key="3">
    <source>
        <dbReference type="Proteomes" id="UP000249757"/>
    </source>
</evidence>